<dbReference type="SUPFAM" id="SSF53822">
    <property type="entry name" value="Periplasmic binding protein-like I"/>
    <property type="match status" value="1"/>
</dbReference>
<proteinExistence type="predicted"/>
<keyword evidence="2" id="KW-0238">DNA-binding</keyword>
<keyword evidence="3" id="KW-0804">Transcription</keyword>
<name>W6K0B5_9MICO</name>
<comment type="caution">
    <text evidence="6">The sequence shown here is derived from an EMBL/GenBank/DDBJ whole genome shotgun (WGS) entry which is preliminary data.</text>
</comment>
<dbReference type="PANTHER" id="PTHR30146">
    <property type="entry name" value="LACI-RELATED TRANSCRIPTIONAL REPRESSOR"/>
    <property type="match status" value="1"/>
</dbReference>
<dbReference type="SUPFAM" id="SSF47413">
    <property type="entry name" value="lambda repressor-like DNA-binding domains"/>
    <property type="match status" value="1"/>
</dbReference>
<dbReference type="STRING" id="1193182.BN11_650021"/>
<feature type="region of interest" description="Disordered" evidence="4">
    <location>
        <begin position="328"/>
        <end position="349"/>
    </location>
</feature>
<evidence type="ECO:0000313" key="6">
    <source>
        <dbReference type="EMBL" id="CCH75348.1"/>
    </source>
</evidence>
<dbReference type="PROSITE" id="PS00356">
    <property type="entry name" value="HTH_LACI_1"/>
    <property type="match status" value="1"/>
</dbReference>
<reference evidence="6 7" key="1">
    <citation type="journal article" date="2013" name="ISME J.">
        <title>A metabolic model for members of the genus Tetrasphaera involved in enhanced biological phosphorus removal.</title>
        <authorList>
            <person name="Kristiansen R."/>
            <person name="Nguyen H.T.T."/>
            <person name="Saunders A.M."/>
            <person name="Nielsen J.L."/>
            <person name="Wimmer R."/>
            <person name="Le V.Q."/>
            <person name="McIlroy S.J."/>
            <person name="Petrovski S."/>
            <person name="Seviour R.J."/>
            <person name="Calteau A."/>
            <person name="Nielsen K.L."/>
            <person name="Nielsen P.H."/>
        </authorList>
    </citation>
    <scope>NUCLEOTIDE SEQUENCE [LARGE SCALE GENOMIC DNA]</scope>
    <source>
        <strain evidence="6 7">Ben110</strain>
    </source>
</reference>
<dbReference type="Gene3D" id="1.10.260.40">
    <property type="entry name" value="lambda repressor-like DNA-binding domains"/>
    <property type="match status" value="1"/>
</dbReference>
<dbReference type="PRINTS" id="PR00036">
    <property type="entry name" value="HTHLACI"/>
</dbReference>
<evidence type="ECO:0000256" key="4">
    <source>
        <dbReference type="SAM" id="MobiDB-lite"/>
    </source>
</evidence>
<dbReference type="InterPro" id="IPR010982">
    <property type="entry name" value="Lambda_DNA-bd_dom_sf"/>
</dbReference>
<organism evidence="6 7">
    <name type="scientific">Nostocoides australiense Ben110</name>
    <dbReference type="NCBI Taxonomy" id="1193182"/>
    <lineage>
        <taxon>Bacteria</taxon>
        <taxon>Bacillati</taxon>
        <taxon>Actinomycetota</taxon>
        <taxon>Actinomycetes</taxon>
        <taxon>Micrococcales</taxon>
        <taxon>Intrasporangiaceae</taxon>
        <taxon>Nostocoides</taxon>
    </lineage>
</organism>
<keyword evidence="7" id="KW-1185">Reference proteome</keyword>
<feature type="domain" description="HTH lacI-type" evidence="5">
    <location>
        <begin position="8"/>
        <end position="62"/>
    </location>
</feature>
<dbReference type="InterPro" id="IPR001761">
    <property type="entry name" value="Peripla_BP/Lac1_sug-bd_dom"/>
</dbReference>
<sequence>MGNGAAGVTIYDVAQAAGVSIKTVSRVINGAPNVRPGTAAAVQRAIDDLGYRPNAAARSLAAGRNDTIGVIVDRLQDPFFGQIVAVAEARALELGMDVLVASTGVEGHRATAHLARLVQRGVAGMLIAPFGDDDPIWREIPRDRPVVLIDRRCGVQGLDVVRADDEQAAKAAVEHLITHGHKRIAFLGAPLRFSTVSDRLDGYLAALAAHGIPADPTIIETHCADATDSTQLLRPRLDAAAPPTAVFSSTPMIAEGVVRALALAGRRDVAHVAFGDFPLADVTSPPTTVIDQCPETLAHAAMDRLLARISGTELAPEDIVLPTRLIPRGSGELLPPPDAPQTRNDMKRTKVTAMEVRQ</sequence>
<keyword evidence="1" id="KW-0805">Transcription regulation</keyword>
<protein>
    <submittedName>
        <fullName evidence="6">Transcriptional regulator, LacI family</fullName>
    </submittedName>
</protein>
<dbReference type="PANTHER" id="PTHR30146:SF109">
    <property type="entry name" value="HTH-TYPE TRANSCRIPTIONAL REGULATOR GALS"/>
    <property type="match status" value="1"/>
</dbReference>
<evidence type="ECO:0000256" key="3">
    <source>
        <dbReference type="ARBA" id="ARBA00023163"/>
    </source>
</evidence>
<dbReference type="CDD" id="cd06267">
    <property type="entry name" value="PBP1_LacI_sugar_binding-like"/>
    <property type="match status" value="1"/>
</dbReference>
<evidence type="ECO:0000256" key="1">
    <source>
        <dbReference type="ARBA" id="ARBA00023015"/>
    </source>
</evidence>
<dbReference type="PROSITE" id="PS50932">
    <property type="entry name" value="HTH_LACI_2"/>
    <property type="match status" value="1"/>
</dbReference>
<dbReference type="Gene3D" id="3.40.50.2300">
    <property type="match status" value="2"/>
</dbReference>
<dbReference type="AlphaFoldDB" id="W6K0B5"/>
<gene>
    <name evidence="6" type="ORF">BN11_650021</name>
</gene>
<dbReference type="Pfam" id="PF00356">
    <property type="entry name" value="LacI"/>
    <property type="match status" value="1"/>
</dbReference>
<dbReference type="SMART" id="SM00354">
    <property type="entry name" value="HTH_LACI"/>
    <property type="match status" value="1"/>
</dbReference>
<dbReference type="RefSeq" id="WP_083433565.1">
    <property type="nucleotide sequence ID" value="NZ_HG764815.1"/>
</dbReference>
<evidence type="ECO:0000256" key="2">
    <source>
        <dbReference type="ARBA" id="ARBA00023125"/>
    </source>
</evidence>
<dbReference type="EMBL" id="CAJA01000491">
    <property type="protein sequence ID" value="CCH75348.1"/>
    <property type="molecule type" value="Genomic_DNA"/>
</dbReference>
<dbReference type="CDD" id="cd01392">
    <property type="entry name" value="HTH_LacI"/>
    <property type="match status" value="1"/>
</dbReference>
<evidence type="ECO:0000259" key="5">
    <source>
        <dbReference type="PROSITE" id="PS50932"/>
    </source>
</evidence>
<accession>W6K0B5</accession>
<dbReference type="InterPro" id="IPR000843">
    <property type="entry name" value="HTH_LacI"/>
</dbReference>
<dbReference type="Pfam" id="PF00532">
    <property type="entry name" value="Peripla_BP_1"/>
    <property type="match status" value="1"/>
</dbReference>
<dbReference type="InterPro" id="IPR028082">
    <property type="entry name" value="Peripla_BP_I"/>
</dbReference>
<evidence type="ECO:0000313" key="7">
    <source>
        <dbReference type="Proteomes" id="UP000035763"/>
    </source>
</evidence>
<dbReference type="GO" id="GO:0003700">
    <property type="term" value="F:DNA-binding transcription factor activity"/>
    <property type="evidence" value="ECO:0007669"/>
    <property type="project" value="TreeGrafter"/>
</dbReference>
<dbReference type="OrthoDB" id="3595338at2"/>
<dbReference type="GO" id="GO:0000976">
    <property type="term" value="F:transcription cis-regulatory region binding"/>
    <property type="evidence" value="ECO:0007669"/>
    <property type="project" value="TreeGrafter"/>
</dbReference>
<dbReference type="Proteomes" id="UP000035763">
    <property type="component" value="Unassembled WGS sequence"/>
</dbReference>